<dbReference type="Pfam" id="PF07859">
    <property type="entry name" value="Abhydrolase_3"/>
    <property type="match status" value="2"/>
</dbReference>
<dbReference type="InterPro" id="IPR029058">
    <property type="entry name" value="AB_hydrolase_fold"/>
</dbReference>
<proteinExistence type="inferred from homology"/>
<dbReference type="AlphaFoldDB" id="A0AAW1RAJ8"/>
<name>A0AAW1RAJ8_9CHLO</name>
<dbReference type="InterPro" id="IPR002168">
    <property type="entry name" value="Lipase_GDXG_HIS_AS"/>
</dbReference>
<dbReference type="InterPro" id="IPR033140">
    <property type="entry name" value="Lipase_GDXG_put_SER_AS"/>
</dbReference>
<organism evidence="5 6">
    <name type="scientific">Elliptochloris bilobata</name>
    <dbReference type="NCBI Taxonomy" id="381761"/>
    <lineage>
        <taxon>Eukaryota</taxon>
        <taxon>Viridiplantae</taxon>
        <taxon>Chlorophyta</taxon>
        <taxon>core chlorophytes</taxon>
        <taxon>Trebouxiophyceae</taxon>
        <taxon>Trebouxiophyceae incertae sedis</taxon>
        <taxon>Elliptochloris clade</taxon>
        <taxon>Elliptochloris</taxon>
    </lineage>
</organism>
<evidence type="ECO:0000313" key="6">
    <source>
        <dbReference type="Proteomes" id="UP001445335"/>
    </source>
</evidence>
<comment type="caution">
    <text evidence="5">The sequence shown here is derived from an EMBL/GenBank/DDBJ whole genome shotgun (WGS) entry which is preliminary data.</text>
</comment>
<gene>
    <name evidence="5" type="ORF">WJX81_006160</name>
</gene>
<dbReference type="PANTHER" id="PTHR48081:SF8">
    <property type="entry name" value="ALPHA_BETA HYDROLASE FOLD-3 DOMAIN-CONTAINING PROTEIN-RELATED"/>
    <property type="match status" value="1"/>
</dbReference>
<dbReference type="InterPro" id="IPR050300">
    <property type="entry name" value="GDXG_lipolytic_enzyme"/>
</dbReference>
<dbReference type="InterPro" id="IPR013094">
    <property type="entry name" value="AB_hydrolase_3"/>
</dbReference>
<evidence type="ECO:0000256" key="3">
    <source>
        <dbReference type="PROSITE-ProRule" id="PRU10038"/>
    </source>
</evidence>
<dbReference type="Proteomes" id="UP001445335">
    <property type="component" value="Unassembled WGS sequence"/>
</dbReference>
<dbReference type="SUPFAM" id="SSF53474">
    <property type="entry name" value="alpha/beta-Hydrolases"/>
    <property type="match status" value="2"/>
</dbReference>
<evidence type="ECO:0000259" key="4">
    <source>
        <dbReference type="Pfam" id="PF07859"/>
    </source>
</evidence>
<protein>
    <recommendedName>
        <fullName evidence="4">Alpha/beta hydrolase fold-3 domain-containing protein</fullName>
    </recommendedName>
</protein>
<keyword evidence="2" id="KW-0378">Hydrolase</keyword>
<dbReference type="PROSITE" id="PS01174">
    <property type="entry name" value="LIPASE_GDXG_SER"/>
    <property type="match status" value="1"/>
</dbReference>
<evidence type="ECO:0000256" key="2">
    <source>
        <dbReference type="ARBA" id="ARBA00022801"/>
    </source>
</evidence>
<dbReference type="Gene3D" id="3.40.50.1820">
    <property type="entry name" value="alpha/beta hydrolase"/>
    <property type="match status" value="2"/>
</dbReference>
<dbReference type="PANTHER" id="PTHR48081">
    <property type="entry name" value="AB HYDROLASE SUPERFAMILY PROTEIN C4A8.06C"/>
    <property type="match status" value="1"/>
</dbReference>
<feature type="domain" description="Alpha/beta hydrolase fold-3" evidence="4">
    <location>
        <begin position="353"/>
        <end position="562"/>
    </location>
</feature>
<accession>A0AAW1RAJ8</accession>
<sequence>MPEPSCLVSVFQAQAEPAELPKERYIDNGLISIAELRYCARRRSIKGPRGPLPVWQIEERREVSSSGSFDVQIYRPSPPSTSQPALLYFHKGGYVSGDLDSHDAVCRVLAALTPCTVVAMDYRLAPEHPFPVAVMDAFLAAQWVAANAASLGIDLRCIAVGGDRASDNLAAAVSLLAQRMESPALAFQMLLYPLEWGDPELHASAAQVQTWCLQTNRDVERFVSGGPLPFGDRTSPLLAPDLPLALLVTAGCDPLRDGDWVHAGRLAAAGVLLPTEHKCYEGQLHRFASMAGVVENAGAALKEIVEALASKEEPLGPLPIETEDKQITSSTGTFGVRIYRTSSTWTSSPQPAVVYLHGGGFMVGDLDSHDGVCRALATLTPCTVVAVDYRLAPEHPFPAAVEDALAAVQWVAANAAALGIDPCRVAVAGDSAGGNLAAVVALLVKRAGGPKLAFQMLLYPVVGGSPELHPSHTDYREGFGLSEHDVKVFRTSYGSGPAGLPMGDHRISPLLAPDLAGLPPALVVTAECDVLRDEAADFARRLAEAGVPTGYKCFWGQIHGFFNLAGVTDRSKEAIKECAAALAEALRIPSDGKTN</sequence>
<reference evidence="5 6" key="1">
    <citation type="journal article" date="2024" name="Nat. Commun.">
        <title>Phylogenomics reveals the evolutionary origins of lichenization in chlorophyte algae.</title>
        <authorList>
            <person name="Puginier C."/>
            <person name="Libourel C."/>
            <person name="Otte J."/>
            <person name="Skaloud P."/>
            <person name="Haon M."/>
            <person name="Grisel S."/>
            <person name="Petersen M."/>
            <person name="Berrin J.G."/>
            <person name="Delaux P.M."/>
            <person name="Dal Grande F."/>
            <person name="Keller J."/>
        </authorList>
    </citation>
    <scope>NUCLEOTIDE SEQUENCE [LARGE SCALE GENOMIC DNA]</scope>
    <source>
        <strain evidence="5 6">SAG 245.80</strain>
    </source>
</reference>
<dbReference type="PROSITE" id="PS01173">
    <property type="entry name" value="LIPASE_GDXG_HIS"/>
    <property type="match status" value="1"/>
</dbReference>
<dbReference type="GO" id="GO:0016787">
    <property type="term" value="F:hydrolase activity"/>
    <property type="evidence" value="ECO:0007669"/>
    <property type="project" value="UniProtKB-KW"/>
</dbReference>
<feature type="active site" evidence="3">
    <location>
        <position position="431"/>
    </location>
</feature>
<keyword evidence="6" id="KW-1185">Reference proteome</keyword>
<feature type="domain" description="Alpha/beta hydrolase fold-3" evidence="4">
    <location>
        <begin position="86"/>
        <end position="288"/>
    </location>
</feature>
<evidence type="ECO:0000313" key="5">
    <source>
        <dbReference type="EMBL" id="KAK9830618.1"/>
    </source>
</evidence>
<evidence type="ECO:0000256" key="1">
    <source>
        <dbReference type="ARBA" id="ARBA00010515"/>
    </source>
</evidence>
<comment type="similarity">
    <text evidence="1">Belongs to the 'GDXG' lipolytic enzyme family.</text>
</comment>
<dbReference type="EMBL" id="JALJOU010000050">
    <property type="protein sequence ID" value="KAK9830618.1"/>
    <property type="molecule type" value="Genomic_DNA"/>
</dbReference>